<proteinExistence type="predicted"/>
<organism evidence="1 2">
    <name type="scientific">Evansella cellulosilytica (strain ATCC 21833 / DSM 2522 / FERM P-1141 / JCM 9156 / N-4)</name>
    <name type="common">Bacillus cellulosilyticus</name>
    <dbReference type="NCBI Taxonomy" id="649639"/>
    <lineage>
        <taxon>Bacteria</taxon>
        <taxon>Bacillati</taxon>
        <taxon>Bacillota</taxon>
        <taxon>Bacilli</taxon>
        <taxon>Bacillales</taxon>
        <taxon>Bacillaceae</taxon>
        <taxon>Evansella</taxon>
    </lineage>
</organism>
<dbReference type="RefSeq" id="WP_013486918.1">
    <property type="nucleotide sequence ID" value="NC_014829.1"/>
</dbReference>
<sequence length="48" mass="5239" precursor="true">MMKKESFSLMTSGLLLIGSIFFLIGSGLSFFKALDSYNGRVNGNSMLD</sequence>
<keyword evidence="2" id="KW-1185">Reference proteome</keyword>
<dbReference type="Proteomes" id="UP000001401">
    <property type="component" value="Chromosome"/>
</dbReference>
<evidence type="ECO:0000313" key="2">
    <source>
        <dbReference type="Proteomes" id="UP000001401"/>
    </source>
</evidence>
<accession>E6TUZ4</accession>
<dbReference type="KEGG" id="bco:Bcell_0290"/>
<evidence type="ECO:0000313" key="1">
    <source>
        <dbReference type="EMBL" id="ADU28577.1"/>
    </source>
</evidence>
<dbReference type="AlphaFoldDB" id="E6TUZ4"/>
<dbReference type="EMBL" id="CP002394">
    <property type="protein sequence ID" value="ADU28577.1"/>
    <property type="molecule type" value="Genomic_DNA"/>
</dbReference>
<reference evidence="1 2" key="1">
    <citation type="submission" date="2010-12" db="EMBL/GenBank/DDBJ databases">
        <title>Complete sequence of Bacillus cellulosilyticus DSM 2522.</title>
        <authorList>
            <consortium name="US DOE Joint Genome Institute"/>
            <person name="Lucas S."/>
            <person name="Copeland A."/>
            <person name="Lapidus A."/>
            <person name="Cheng J.-F."/>
            <person name="Bruce D."/>
            <person name="Goodwin L."/>
            <person name="Pitluck S."/>
            <person name="Chertkov O."/>
            <person name="Detter J.C."/>
            <person name="Han C."/>
            <person name="Tapia R."/>
            <person name="Land M."/>
            <person name="Hauser L."/>
            <person name="Jeffries C."/>
            <person name="Kyrpides N."/>
            <person name="Ivanova N."/>
            <person name="Mikhailova N."/>
            <person name="Brumm P."/>
            <person name="Mead D."/>
            <person name="Woyke T."/>
        </authorList>
    </citation>
    <scope>NUCLEOTIDE SEQUENCE [LARGE SCALE GENOMIC DNA]</scope>
    <source>
        <strain evidence="2">ATCC 21833 / DSM 2522 / FERM P-1141 / JCM 9156 / N-4</strain>
    </source>
</reference>
<gene>
    <name evidence="1" type="ordered locus">Bcell_0290</name>
</gene>
<name>E6TUZ4_EVAC2</name>
<protein>
    <submittedName>
        <fullName evidence="1">Uncharacterized protein</fullName>
    </submittedName>
</protein>
<dbReference type="HOGENOM" id="CLU_3149324_0_0_9"/>